<proteinExistence type="predicted"/>
<dbReference type="RefSeq" id="WP_146000790.1">
    <property type="nucleotide sequence ID" value="NZ_JAERKB010000003.1"/>
</dbReference>
<gene>
    <name evidence="2" type="ORF">JK232_04945</name>
</gene>
<reference evidence="3" key="1">
    <citation type="submission" date="2023-07" db="EMBL/GenBank/DDBJ databases">
        <title>Genome-inferred correspondence between phylogeny and metabolic traits in the wild Drosophila gut microbiome.</title>
        <authorList>
            <person name="Bueno E."/>
            <person name="Blow F."/>
            <person name="Douglas A.E."/>
        </authorList>
    </citation>
    <scope>NUCLEOTIDE SEQUENCE [LARGE SCALE GENOMIC DNA]</scope>
    <source>
        <strain evidence="3">JGM97</strain>
    </source>
</reference>
<feature type="region of interest" description="Disordered" evidence="1">
    <location>
        <begin position="28"/>
        <end position="60"/>
    </location>
</feature>
<protein>
    <submittedName>
        <fullName evidence="2">Uncharacterized protein</fullName>
    </submittedName>
</protein>
<dbReference type="Proteomes" id="UP000680634">
    <property type="component" value="Unassembled WGS sequence"/>
</dbReference>
<sequence>MEVIENRGEIFILPGGTALWRGNADLKKGRRKKTGGQSRPVFILNAQPPGNHPAGEQITG</sequence>
<name>A0ABS5JE64_9GAMM</name>
<evidence type="ECO:0000256" key="1">
    <source>
        <dbReference type="SAM" id="MobiDB-lite"/>
    </source>
</evidence>
<comment type="caution">
    <text evidence="2">The sequence shown here is derived from an EMBL/GenBank/DDBJ whole genome shotgun (WGS) entry which is preliminary data.</text>
</comment>
<dbReference type="EMBL" id="JAERKB010000003">
    <property type="protein sequence ID" value="MBS0968237.1"/>
    <property type="molecule type" value="Genomic_DNA"/>
</dbReference>
<organism evidence="2 3">
    <name type="scientific">Nissabacter archeti</name>
    <dbReference type="NCBI Taxonomy" id="1917880"/>
    <lineage>
        <taxon>Bacteria</taxon>
        <taxon>Pseudomonadati</taxon>
        <taxon>Pseudomonadota</taxon>
        <taxon>Gammaproteobacteria</taxon>
        <taxon>Enterobacterales</taxon>
        <taxon>Yersiniaceae</taxon>
        <taxon>Nissabacter</taxon>
    </lineage>
</organism>
<keyword evidence="3" id="KW-1185">Reference proteome</keyword>
<accession>A0ABS5JE64</accession>
<evidence type="ECO:0000313" key="3">
    <source>
        <dbReference type="Proteomes" id="UP000680634"/>
    </source>
</evidence>
<evidence type="ECO:0000313" key="2">
    <source>
        <dbReference type="EMBL" id="MBS0968237.1"/>
    </source>
</evidence>